<feature type="region of interest" description="Disordered" evidence="1">
    <location>
        <begin position="1"/>
        <end position="38"/>
    </location>
</feature>
<proteinExistence type="predicted"/>
<gene>
    <name evidence="2" type="ORF">OMP38_11435</name>
</gene>
<keyword evidence="3" id="KW-1185">Reference proteome</keyword>
<name>A0A9X4KH38_9BACL</name>
<feature type="compositionally biased region" description="Basic and acidic residues" evidence="1">
    <location>
        <begin position="1"/>
        <end position="11"/>
    </location>
</feature>
<evidence type="ECO:0000256" key="1">
    <source>
        <dbReference type="SAM" id="MobiDB-lite"/>
    </source>
</evidence>
<dbReference type="Proteomes" id="UP001153387">
    <property type="component" value="Unassembled WGS sequence"/>
</dbReference>
<reference evidence="2 3" key="1">
    <citation type="submission" date="2022-10" db="EMBL/GenBank/DDBJ databases">
        <title>Comparative genomic analysis of Cohnella hashimotonis sp. nov., isolated from the International Space Station.</title>
        <authorList>
            <person name="Simpson A."/>
            <person name="Venkateswaran K."/>
        </authorList>
    </citation>
    <scope>NUCLEOTIDE SEQUENCE [LARGE SCALE GENOMIC DNA]</scope>
    <source>
        <strain evidence="2 3">DSM 18997</strain>
    </source>
</reference>
<dbReference type="RefSeq" id="WP_277565292.1">
    <property type="nucleotide sequence ID" value="NZ_JAPDHZ010000003.1"/>
</dbReference>
<sequence length="81" mass="8693">MPTIEGDDRNVDIPTSCGKHKKTAKGDRRSLPDGVGVWRKSDTESDGLADRLTDALADGLPIVARAVFSPQCLQMQDLPSA</sequence>
<evidence type="ECO:0000313" key="2">
    <source>
        <dbReference type="EMBL" id="MDG0791409.1"/>
    </source>
</evidence>
<protein>
    <submittedName>
        <fullName evidence="2">Uncharacterized protein</fullName>
    </submittedName>
</protein>
<organism evidence="2 3">
    <name type="scientific">Cohnella ginsengisoli</name>
    <dbReference type="NCBI Taxonomy" id="425004"/>
    <lineage>
        <taxon>Bacteria</taxon>
        <taxon>Bacillati</taxon>
        <taxon>Bacillota</taxon>
        <taxon>Bacilli</taxon>
        <taxon>Bacillales</taxon>
        <taxon>Paenibacillaceae</taxon>
        <taxon>Cohnella</taxon>
    </lineage>
</organism>
<accession>A0A9X4KH38</accession>
<dbReference type="EMBL" id="JAPDHZ010000003">
    <property type="protein sequence ID" value="MDG0791409.1"/>
    <property type="molecule type" value="Genomic_DNA"/>
</dbReference>
<dbReference type="AlphaFoldDB" id="A0A9X4KH38"/>
<evidence type="ECO:0000313" key="3">
    <source>
        <dbReference type="Proteomes" id="UP001153387"/>
    </source>
</evidence>
<comment type="caution">
    <text evidence="2">The sequence shown here is derived from an EMBL/GenBank/DDBJ whole genome shotgun (WGS) entry which is preliminary data.</text>
</comment>